<dbReference type="Proteomes" id="UP001307849">
    <property type="component" value="Unassembled WGS sequence"/>
</dbReference>
<reference evidence="2 3" key="1">
    <citation type="submission" date="2019-10" db="EMBL/GenBank/DDBJ databases">
        <authorList>
            <person name="Palmer J.M."/>
        </authorList>
    </citation>
    <scope>NUCLEOTIDE SEQUENCE [LARGE SCALE GENOMIC DNA]</scope>
    <source>
        <strain evidence="2 3">TWF506</strain>
    </source>
</reference>
<evidence type="ECO:0000313" key="3">
    <source>
        <dbReference type="Proteomes" id="UP001307849"/>
    </source>
</evidence>
<comment type="caution">
    <text evidence="2">The sequence shown here is derived from an EMBL/GenBank/DDBJ whole genome shotgun (WGS) entry which is preliminary data.</text>
</comment>
<evidence type="ECO:0000313" key="2">
    <source>
        <dbReference type="EMBL" id="KAK6498151.1"/>
    </source>
</evidence>
<dbReference type="EMBL" id="JAVHJM010000014">
    <property type="protein sequence ID" value="KAK6498151.1"/>
    <property type="molecule type" value="Genomic_DNA"/>
</dbReference>
<accession>A0AAN8N2L4</accession>
<dbReference type="Pfam" id="PF00651">
    <property type="entry name" value="BTB"/>
    <property type="match status" value="1"/>
</dbReference>
<evidence type="ECO:0000259" key="1">
    <source>
        <dbReference type="PROSITE" id="PS50097"/>
    </source>
</evidence>
<dbReference type="PANTHER" id="PTHR47843">
    <property type="entry name" value="BTB DOMAIN-CONTAINING PROTEIN-RELATED"/>
    <property type="match status" value="1"/>
</dbReference>
<sequence>MSEPEESVVEVGPEQPAMAATSRKPVLRYMLETGDFSDITIFVGSSTKKTPFNLHRSVICANSEFFKAACKPGIFKEGADQEIILPEIDPATFKRVVAWQYEQGYQVPWSSGYYDLLMFQAADYLQIQPLRHEILNYLSNSCQLEFCYPQNDNSPVENFLPNFIKLCELCNKSDVEVLSSIAVQFVYHWEFAVADLMDDLDSGMYGSLFVAVIIGAHHRTPCCRECGARTPPMDQERE</sequence>
<dbReference type="SUPFAM" id="SSF54695">
    <property type="entry name" value="POZ domain"/>
    <property type="match status" value="1"/>
</dbReference>
<proteinExistence type="predicted"/>
<dbReference type="SMART" id="SM00225">
    <property type="entry name" value="BTB"/>
    <property type="match status" value="1"/>
</dbReference>
<dbReference type="AlphaFoldDB" id="A0AAN8N2L4"/>
<dbReference type="InterPro" id="IPR000210">
    <property type="entry name" value="BTB/POZ_dom"/>
</dbReference>
<dbReference type="PANTHER" id="PTHR47843:SF5">
    <property type="entry name" value="BTB_POZ DOMAIN PROTEIN"/>
    <property type="match status" value="1"/>
</dbReference>
<organism evidence="2 3">
    <name type="scientific">Arthrobotrys conoides</name>
    <dbReference type="NCBI Taxonomy" id="74498"/>
    <lineage>
        <taxon>Eukaryota</taxon>
        <taxon>Fungi</taxon>
        <taxon>Dikarya</taxon>
        <taxon>Ascomycota</taxon>
        <taxon>Pezizomycotina</taxon>
        <taxon>Orbiliomycetes</taxon>
        <taxon>Orbiliales</taxon>
        <taxon>Orbiliaceae</taxon>
        <taxon>Arthrobotrys</taxon>
    </lineage>
</organism>
<protein>
    <recommendedName>
        <fullName evidence="1">BTB domain-containing protein</fullName>
    </recommendedName>
</protein>
<dbReference type="Gene3D" id="3.30.710.10">
    <property type="entry name" value="Potassium Channel Kv1.1, Chain A"/>
    <property type="match status" value="1"/>
</dbReference>
<name>A0AAN8N2L4_9PEZI</name>
<dbReference type="PROSITE" id="PS50097">
    <property type="entry name" value="BTB"/>
    <property type="match status" value="1"/>
</dbReference>
<keyword evidence="3" id="KW-1185">Reference proteome</keyword>
<dbReference type="CDD" id="cd18186">
    <property type="entry name" value="BTB_POZ_ZBTB_KLHL-like"/>
    <property type="match status" value="1"/>
</dbReference>
<dbReference type="InterPro" id="IPR011333">
    <property type="entry name" value="SKP1/BTB/POZ_sf"/>
</dbReference>
<gene>
    <name evidence="2" type="ORF">TWF506_004390</name>
</gene>
<feature type="domain" description="BTB" evidence="1">
    <location>
        <begin position="37"/>
        <end position="109"/>
    </location>
</feature>